<name>A0A2N9Y9X6_9GAMM</name>
<reference evidence="2" key="1">
    <citation type="submission" date="2016-12" db="EMBL/GenBank/DDBJ databases">
        <title>Complete Genome Sequence of Beggiatoa leptomitiformis D-401.</title>
        <authorList>
            <person name="Fomenkov A."/>
            <person name="Vincze T."/>
            <person name="Grabovich M."/>
            <person name="Anton B.P."/>
            <person name="Dubinina G."/>
            <person name="Orlova M."/>
            <person name="Belousova E."/>
            <person name="Roberts R.J."/>
        </authorList>
    </citation>
    <scope>NUCLEOTIDE SEQUENCE [LARGE SCALE GENOMIC DNA]</scope>
    <source>
        <strain evidence="2">D-401</strain>
    </source>
</reference>
<proteinExistence type="predicted"/>
<keyword evidence="2" id="KW-1185">Reference proteome</keyword>
<dbReference type="OrthoDB" id="529575at2"/>
<organism evidence="1 2">
    <name type="scientific">Beggiatoa leptomitoformis</name>
    <dbReference type="NCBI Taxonomy" id="288004"/>
    <lineage>
        <taxon>Bacteria</taxon>
        <taxon>Pseudomonadati</taxon>
        <taxon>Pseudomonadota</taxon>
        <taxon>Gammaproteobacteria</taxon>
        <taxon>Thiotrichales</taxon>
        <taxon>Thiotrichaceae</taxon>
        <taxon>Beggiatoa</taxon>
    </lineage>
</organism>
<dbReference type="AlphaFoldDB" id="A0A2N9Y9X6"/>
<gene>
    <name evidence="1" type="ORF">BLE401_00175</name>
</gene>
<evidence type="ECO:0000313" key="1">
    <source>
        <dbReference type="EMBL" id="AUI67262.1"/>
    </source>
</evidence>
<evidence type="ECO:0000313" key="2">
    <source>
        <dbReference type="Proteomes" id="UP000234271"/>
    </source>
</evidence>
<dbReference type="RefSeq" id="WP_062150325.1">
    <property type="nucleotide sequence ID" value="NZ_CP012373.2"/>
</dbReference>
<sequence length="162" mass="19149">MSNPDLAFYLNKFTKLRVDKTKQGTMSGNAPHKPVLLISVIELIEKRVIKDNRIYLTPDLQQLFEENWRLLVTTENICQLINPFFHLKNEGFWYLVAQEDHQATLNTLKTISSFKKLTTLVAYAKLKENLFNLLLQTFACQELKYLLLQHYFPETMQNYLYK</sequence>
<dbReference type="EMBL" id="CP018889">
    <property type="protein sequence ID" value="AUI67262.1"/>
    <property type="molecule type" value="Genomic_DNA"/>
</dbReference>
<protein>
    <submittedName>
        <fullName evidence="1">Uncharacterized protein</fullName>
    </submittedName>
</protein>
<accession>A0A2N9Y9X6</accession>
<dbReference type="Proteomes" id="UP000234271">
    <property type="component" value="Chromosome"/>
</dbReference>